<feature type="domain" description="Glycosyl transferase family 1" evidence="2">
    <location>
        <begin position="235"/>
        <end position="360"/>
    </location>
</feature>
<dbReference type="GO" id="GO:0016757">
    <property type="term" value="F:glycosyltransferase activity"/>
    <property type="evidence" value="ECO:0007669"/>
    <property type="project" value="InterPro"/>
</dbReference>
<keyword evidence="1 3" id="KW-0808">Transferase</keyword>
<dbReference type="InterPro" id="IPR001296">
    <property type="entry name" value="Glyco_trans_1"/>
</dbReference>
<evidence type="ECO:0000313" key="3">
    <source>
        <dbReference type="EMBL" id="MTJ04662.1"/>
    </source>
</evidence>
<dbReference type="RefSeq" id="WP_273249361.1">
    <property type="nucleotide sequence ID" value="NZ_VENJ01000010.1"/>
</dbReference>
<dbReference type="PANTHER" id="PTHR46401:SF2">
    <property type="entry name" value="GLYCOSYLTRANSFERASE WBBK-RELATED"/>
    <property type="match status" value="1"/>
</dbReference>
<name>A0A7C9LNE9_9RHOB</name>
<evidence type="ECO:0000256" key="1">
    <source>
        <dbReference type="ARBA" id="ARBA00022679"/>
    </source>
</evidence>
<sequence>MTRENAPPRLLDVTRLIRRAGRVPTGVDRVELAYLRQFVALESPVFAIARSAYGYALLDRKGMVGLLDRLEARQGWGAVDTLSRLARGISPERRRAEADLRRLSIARCLPVGLHRMLRRHFTGRASYFNVSHSNLSARVLSAMRDGAGGSVSVMIHDTIPLDFPQYQRPETPAAFLAMLRRVQTHADVILCNSAQTERDVIRHMQGHGPMPRTKVAHLGVDVPPTDPSVHLPPQIDQSRPWFCTVGTVEPRKNHAVLLDLWEEMARTLPQSDMPQLVICGARGWLNEDVFARLDATGENENVHEIPGLDDKTLAEVLRRSAGMLFPSVAEGYGLPPAEAAALGVPVICAPLSVYHEILGDIPIYLSLQDRYLWKTRIIGLTAEYWAGKSAGMRRHAFQPPTWDSHFKIVFTVA</sequence>
<dbReference type="Pfam" id="PF00534">
    <property type="entry name" value="Glycos_transf_1"/>
    <property type="match status" value="1"/>
</dbReference>
<dbReference type="CDD" id="cd03809">
    <property type="entry name" value="GT4_MtfB-like"/>
    <property type="match status" value="1"/>
</dbReference>
<accession>A0A7C9LNE9</accession>
<dbReference type="PANTHER" id="PTHR46401">
    <property type="entry name" value="GLYCOSYLTRANSFERASE WBBK-RELATED"/>
    <property type="match status" value="1"/>
</dbReference>
<dbReference type="AlphaFoldDB" id="A0A7C9LNE9"/>
<dbReference type="EMBL" id="VENJ01000010">
    <property type="protein sequence ID" value="MTJ04662.1"/>
    <property type="molecule type" value="Genomic_DNA"/>
</dbReference>
<gene>
    <name evidence="3" type="ORF">FH759_08230</name>
</gene>
<dbReference type="SUPFAM" id="SSF53756">
    <property type="entry name" value="UDP-Glycosyltransferase/glycogen phosphorylase"/>
    <property type="match status" value="1"/>
</dbReference>
<comment type="caution">
    <text evidence="3">The sequence shown here is derived from an EMBL/GenBank/DDBJ whole genome shotgun (WGS) entry which is preliminary data.</text>
</comment>
<evidence type="ECO:0000313" key="4">
    <source>
        <dbReference type="Proteomes" id="UP000483078"/>
    </source>
</evidence>
<proteinExistence type="predicted"/>
<organism evidence="3 4">
    <name type="scientific">Sediminimonas qiaohouensis</name>
    <dbReference type="NCBI Taxonomy" id="552061"/>
    <lineage>
        <taxon>Bacteria</taxon>
        <taxon>Pseudomonadati</taxon>
        <taxon>Pseudomonadota</taxon>
        <taxon>Alphaproteobacteria</taxon>
        <taxon>Rhodobacterales</taxon>
        <taxon>Roseobacteraceae</taxon>
        <taxon>Sediminimonas</taxon>
    </lineage>
</organism>
<dbReference type="Gene3D" id="3.40.50.2000">
    <property type="entry name" value="Glycogen Phosphorylase B"/>
    <property type="match status" value="2"/>
</dbReference>
<evidence type="ECO:0000259" key="2">
    <source>
        <dbReference type="Pfam" id="PF00534"/>
    </source>
</evidence>
<dbReference type="Proteomes" id="UP000483078">
    <property type="component" value="Unassembled WGS sequence"/>
</dbReference>
<reference evidence="3 4" key="1">
    <citation type="submission" date="2019-06" db="EMBL/GenBank/DDBJ databases">
        <title>Enrichment of Autotrophic Halophilic Microorganisms from Red Sea Brine Pool Using Microbial Electrosynthesis System.</title>
        <authorList>
            <person name="Alqahtani M.F."/>
            <person name="Bajracharya S."/>
            <person name="Katuri K.P."/>
            <person name="Ali M."/>
            <person name="Saikaly P.E."/>
        </authorList>
    </citation>
    <scope>NUCLEOTIDE SEQUENCE [LARGE SCALE GENOMIC DNA]</scope>
    <source>
        <strain evidence="3">MES6</strain>
    </source>
</reference>
<protein>
    <submittedName>
        <fullName evidence="3">Glycosyltransferase family 4 protein</fullName>
    </submittedName>
</protein>